<comment type="caution">
    <text evidence="1">The sequence shown here is derived from an EMBL/GenBank/DDBJ whole genome shotgun (WGS) entry which is preliminary data.</text>
</comment>
<dbReference type="Proteomes" id="UP001162992">
    <property type="component" value="Chromosome 9"/>
</dbReference>
<evidence type="ECO:0000313" key="2">
    <source>
        <dbReference type="Proteomes" id="UP001162992"/>
    </source>
</evidence>
<name>A0ACC2CM09_DIPCM</name>
<evidence type="ECO:0000313" key="1">
    <source>
        <dbReference type="EMBL" id="KAJ7543044.1"/>
    </source>
</evidence>
<organism evidence="1 2">
    <name type="scientific">Diphasiastrum complanatum</name>
    <name type="common">Issler's clubmoss</name>
    <name type="synonym">Lycopodium complanatum</name>
    <dbReference type="NCBI Taxonomy" id="34168"/>
    <lineage>
        <taxon>Eukaryota</taxon>
        <taxon>Viridiplantae</taxon>
        <taxon>Streptophyta</taxon>
        <taxon>Embryophyta</taxon>
        <taxon>Tracheophyta</taxon>
        <taxon>Lycopodiopsida</taxon>
        <taxon>Lycopodiales</taxon>
        <taxon>Lycopodiaceae</taxon>
        <taxon>Lycopodioideae</taxon>
        <taxon>Diphasiastrum</taxon>
    </lineage>
</organism>
<dbReference type="EMBL" id="CM055100">
    <property type="protein sequence ID" value="KAJ7543044.1"/>
    <property type="molecule type" value="Genomic_DNA"/>
</dbReference>
<sequence length="672" mass="74793">MGCFSLSKSKRRARDRPLPPSQPAGLIYNNKPIALPDPVEVETGLYGRNLSAPSSFSDTRCTPPACASPLSSIESRAQSAPPSFSAVKNEANNNALPKRQQVGNGCTALCSRRVRPAPKRIQRSMSASWHSGPLVDSFKGIPVSSHSGPLFSFSSNCDSRNNGAALQNYKYAYRGRPLPLPLPQLSGHPLPLPLPQVLSLQSPQQRHVTSLSSLASSPACSTVSLGSFHDGFNPLQRAASKCLHPKPLPTPDVIQPRQLRSFTLQEIEARCLDFSLECCIGETCSGTMYRTWINDENSGVNTQQKIEVVIVRPRDQWSQDDEEFIADVTSLAEARSSHLCTLIGYSIERNVAAIGDRVDRKKRLLIYEHLPNGSLDRHLYRQEERSPLNWSTRMKIALDAARGLMQLHDKFPDKAMYWDFKPLYIQLDSTFSGKLTGYGFTKNFNSMDEIDESSIISAYVAPETAERGELSVKSNVWSFGVVLLELLTGRPSWDENFLAEQRDLVKWCTSFLKDAAKLFLVVDPELQGRYPAKEVRIVGNLALQCLQKDSHLRPHIGYVVEVLKSVQRMMSTPVEHKYEPAECVKDSVRKRRSLKEILHESDPEDDSSGSSSSNKAPGLVKMHEQLQENLKTSLSRLFQSSRSSLSCSSSFALERKRINSTIDSQVKLSQTG</sequence>
<protein>
    <submittedName>
        <fullName evidence="1">Uncharacterized protein</fullName>
    </submittedName>
</protein>
<proteinExistence type="predicted"/>
<reference evidence="2" key="1">
    <citation type="journal article" date="2024" name="Proc. Natl. Acad. Sci. U.S.A.">
        <title>Extraordinary preservation of gene collinearity over three hundred million years revealed in homosporous lycophytes.</title>
        <authorList>
            <person name="Li C."/>
            <person name="Wickell D."/>
            <person name="Kuo L.Y."/>
            <person name="Chen X."/>
            <person name="Nie B."/>
            <person name="Liao X."/>
            <person name="Peng D."/>
            <person name="Ji J."/>
            <person name="Jenkins J."/>
            <person name="Williams M."/>
            <person name="Shu S."/>
            <person name="Plott C."/>
            <person name="Barry K."/>
            <person name="Rajasekar S."/>
            <person name="Grimwood J."/>
            <person name="Han X."/>
            <person name="Sun S."/>
            <person name="Hou Z."/>
            <person name="He W."/>
            <person name="Dai G."/>
            <person name="Sun C."/>
            <person name="Schmutz J."/>
            <person name="Leebens-Mack J.H."/>
            <person name="Li F.W."/>
            <person name="Wang L."/>
        </authorList>
    </citation>
    <scope>NUCLEOTIDE SEQUENCE [LARGE SCALE GENOMIC DNA]</scope>
    <source>
        <strain evidence="2">cv. PW_Plant_1</strain>
    </source>
</reference>
<keyword evidence="2" id="KW-1185">Reference proteome</keyword>
<gene>
    <name evidence="1" type="ORF">O6H91_09G022900</name>
</gene>
<accession>A0ACC2CM09</accession>